<dbReference type="AlphaFoldDB" id="A0AAD1UG63"/>
<dbReference type="Proteomes" id="UP001295684">
    <property type="component" value="Unassembled WGS sequence"/>
</dbReference>
<proteinExistence type="inferred from homology"/>
<dbReference type="PANTHER" id="PTHR45964">
    <property type="entry name" value="WSCD FAMILY MEMBER CG9164"/>
    <property type="match status" value="1"/>
</dbReference>
<evidence type="ECO:0000256" key="1">
    <source>
        <dbReference type="ARBA" id="ARBA00010236"/>
    </source>
</evidence>
<feature type="domain" description="Sulfotransferase" evidence="3">
    <location>
        <begin position="179"/>
        <end position="301"/>
    </location>
</feature>
<dbReference type="EMBL" id="CAMPGE010008437">
    <property type="protein sequence ID" value="CAI2367336.1"/>
    <property type="molecule type" value="Genomic_DNA"/>
</dbReference>
<dbReference type="InterPro" id="IPR000863">
    <property type="entry name" value="Sulfotransferase_dom"/>
</dbReference>
<evidence type="ECO:0000313" key="4">
    <source>
        <dbReference type="EMBL" id="CAI2367336.1"/>
    </source>
</evidence>
<reference evidence="4" key="1">
    <citation type="submission" date="2023-07" db="EMBL/GenBank/DDBJ databases">
        <authorList>
            <consortium name="AG Swart"/>
            <person name="Singh M."/>
            <person name="Singh A."/>
            <person name="Seah K."/>
            <person name="Emmerich C."/>
        </authorList>
    </citation>
    <scope>NUCLEOTIDE SEQUENCE</scope>
    <source>
        <strain evidence="4">DP1</strain>
    </source>
</reference>
<gene>
    <name evidence="4" type="ORF">ECRASSUSDP1_LOCUS8618</name>
</gene>
<dbReference type="Gene3D" id="3.40.50.300">
    <property type="entry name" value="P-loop containing nucleotide triphosphate hydrolases"/>
    <property type="match status" value="1"/>
</dbReference>
<evidence type="ECO:0000256" key="2">
    <source>
        <dbReference type="SAM" id="MobiDB-lite"/>
    </source>
</evidence>
<comment type="similarity">
    <text evidence="1">Belongs to the WSCD family.</text>
</comment>
<keyword evidence="5" id="KW-1185">Reference proteome</keyword>
<evidence type="ECO:0000313" key="5">
    <source>
        <dbReference type="Proteomes" id="UP001295684"/>
    </source>
</evidence>
<feature type="region of interest" description="Disordered" evidence="2">
    <location>
        <begin position="33"/>
        <end position="77"/>
    </location>
</feature>
<feature type="compositionally biased region" description="Basic and acidic residues" evidence="2">
    <location>
        <begin position="33"/>
        <end position="61"/>
    </location>
</feature>
<comment type="caution">
    <text evidence="4">The sequence shown here is derived from an EMBL/GenBank/DDBJ whole genome shotgun (WGS) entry which is preliminary data.</text>
</comment>
<accession>A0AAD1UG63</accession>
<dbReference type="InterPro" id="IPR051589">
    <property type="entry name" value="Sialate-O-sulfotransferase"/>
</dbReference>
<name>A0AAD1UG63_EUPCR</name>
<evidence type="ECO:0000259" key="3">
    <source>
        <dbReference type="Pfam" id="PF00685"/>
    </source>
</evidence>
<dbReference type="PANTHER" id="PTHR45964:SF5">
    <property type="entry name" value="WSCD FAMILY MEMBER CG9164"/>
    <property type="match status" value="1"/>
</dbReference>
<sequence>MDLKTNCTELSDSSCDFLASELICDHFVETNERSEEVKTEHGRDSREKTSKRASKLKDNTTKRNRNTKAYRGRDQPTYETYLQESKEAPKFLNSPKFLSKNVFEKVAIPSYQSSGSTLLRKYIENITCILTGSDGCHKSHNKRLKHVGRLNGEGISNKKVWLVQTSFPEQIGDARIDINKAIVVVRNPCDAIYSHFNRLINKDLSRKISPIEMEEYKESWEKFVDQEISVWREFHDYWMLEPTIPTLIVRHEDLIDKPKRVLNSVFKFLLGSNLEDTLVSHLIEKATEEEKQEDYKQNEPGYSFPYYSEEQISIMKSKAGCVIRRLGFSDKKESLESNIAITNFFEEDKLFEEAKEYEKDIIVKGRKEYQVCMRYDYFFLNSLQTSLVMSEETKMLASERKSFQINSEAESIRMKTGWTYKPSNPFKPKRM</sequence>
<protein>
    <recommendedName>
        <fullName evidence="3">Sulfotransferase domain-containing protein</fullName>
    </recommendedName>
</protein>
<dbReference type="InterPro" id="IPR027417">
    <property type="entry name" value="P-loop_NTPase"/>
</dbReference>
<dbReference type="GO" id="GO:0008146">
    <property type="term" value="F:sulfotransferase activity"/>
    <property type="evidence" value="ECO:0007669"/>
    <property type="project" value="InterPro"/>
</dbReference>
<dbReference type="Pfam" id="PF00685">
    <property type="entry name" value="Sulfotransfer_1"/>
    <property type="match status" value="1"/>
</dbReference>
<dbReference type="SUPFAM" id="SSF52540">
    <property type="entry name" value="P-loop containing nucleoside triphosphate hydrolases"/>
    <property type="match status" value="1"/>
</dbReference>
<organism evidence="4 5">
    <name type="scientific">Euplotes crassus</name>
    <dbReference type="NCBI Taxonomy" id="5936"/>
    <lineage>
        <taxon>Eukaryota</taxon>
        <taxon>Sar</taxon>
        <taxon>Alveolata</taxon>
        <taxon>Ciliophora</taxon>
        <taxon>Intramacronucleata</taxon>
        <taxon>Spirotrichea</taxon>
        <taxon>Hypotrichia</taxon>
        <taxon>Euplotida</taxon>
        <taxon>Euplotidae</taxon>
        <taxon>Moneuplotes</taxon>
    </lineage>
</organism>